<accession>A0A497X569</accession>
<reference evidence="2 3" key="1">
    <citation type="submission" date="2018-10" db="EMBL/GenBank/DDBJ databases">
        <title>Genomic Encyclopedia of Archaeal and Bacterial Type Strains, Phase II (KMG-II): from individual species to whole genera.</title>
        <authorList>
            <person name="Goeker M."/>
        </authorList>
    </citation>
    <scope>NUCLEOTIDE SEQUENCE [LARGE SCALE GENOMIC DNA]</scope>
    <source>
        <strain evidence="2 3">DSM 29466</strain>
    </source>
</reference>
<evidence type="ECO:0000313" key="2">
    <source>
        <dbReference type="EMBL" id="RLJ60417.1"/>
    </source>
</evidence>
<organism evidence="2 3">
    <name type="scientific">Litoreibacter meonggei</name>
    <dbReference type="NCBI Taxonomy" id="1049199"/>
    <lineage>
        <taxon>Bacteria</taxon>
        <taxon>Pseudomonadati</taxon>
        <taxon>Pseudomonadota</taxon>
        <taxon>Alphaproteobacteria</taxon>
        <taxon>Rhodobacterales</taxon>
        <taxon>Roseobacteraceae</taxon>
        <taxon>Litoreibacter</taxon>
    </lineage>
</organism>
<name>A0A497X569_9RHOB</name>
<evidence type="ECO:0000313" key="3">
    <source>
        <dbReference type="Proteomes" id="UP000269157"/>
    </source>
</evidence>
<dbReference type="InterPro" id="IPR025391">
    <property type="entry name" value="DUF4123"/>
</dbReference>
<sequence length="493" mass="55807">MEDIWQLSAASDASADRTANVDQTGTVDVISDLAPLDAQTDTTQRKSVPDALRAQLFGPIGQGSPATFAILDAAKIPNLPEILASTELEHQCLFTGDALEELGHVAPWIVALEDDDTFTRSLFTLTDPPSPWTHWAKDAGIYLRSTAPLTALHAHFRKFTKVRMDGVPEGDRAEWQYFRFYEPEQAALYFNAIRAWPDRMVQFYRLPDGILVDRIIAVSSIANTAHIFAPDPANMPQTRPHAFVFQARDAQIFTSARRPRFRQELAEWLLRMDEPRFKPFSDEQLYALVDHGLREGDAYKFTFKEEYVYLINMMTYFGGWFHKSGRMPDISRILVEDAQGRQPNLKKQFPKTFTALYGNARQTYAGWAVLFGRMEAHLQKRGGWQGFTPNAARRLIASGTRHLGDEDRTRLDVFLSRVELDCDQRHILSPAARGISLLLSYMMGHGFFSDPLFPWAIEIAAEHDTLEAALPEIGDYAMKRGRKMLADFQKGAA</sequence>
<comment type="caution">
    <text evidence="2">The sequence shown here is derived from an EMBL/GenBank/DDBJ whole genome shotgun (WGS) entry which is preliminary data.</text>
</comment>
<gene>
    <name evidence="2" type="ORF">BCF46_0616</name>
</gene>
<evidence type="ECO:0000259" key="1">
    <source>
        <dbReference type="Pfam" id="PF13503"/>
    </source>
</evidence>
<dbReference type="Pfam" id="PF13503">
    <property type="entry name" value="DUF4123"/>
    <property type="match status" value="1"/>
</dbReference>
<feature type="domain" description="DUF4123" evidence="1">
    <location>
        <begin position="68"/>
        <end position="191"/>
    </location>
</feature>
<protein>
    <submittedName>
        <fullName evidence="2">Uncharacterized protein DUF4123</fullName>
    </submittedName>
</protein>
<dbReference type="Proteomes" id="UP000269157">
    <property type="component" value="Unassembled WGS sequence"/>
</dbReference>
<dbReference type="AlphaFoldDB" id="A0A497X569"/>
<dbReference type="RefSeq" id="WP_121021571.1">
    <property type="nucleotide sequence ID" value="NZ_RCCE01000001.1"/>
</dbReference>
<dbReference type="EMBL" id="RCCE01000001">
    <property type="protein sequence ID" value="RLJ60417.1"/>
    <property type="molecule type" value="Genomic_DNA"/>
</dbReference>
<keyword evidence="3" id="KW-1185">Reference proteome</keyword>
<dbReference type="OrthoDB" id="6431152at2"/>
<proteinExistence type="predicted"/>